<dbReference type="Proteomes" id="UP000176988">
    <property type="component" value="Unassembled WGS sequence"/>
</dbReference>
<keyword evidence="1" id="KW-0812">Transmembrane</keyword>
<evidence type="ECO:0000313" key="3">
    <source>
        <dbReference type="Proteomes" id="UP000176988"/>
    </source>
</evidence>
<dbReference type="EMBL" id="MGFG01000009">
    <property type="protein sequence ID" value="OGM01345.1"/>
    <property type="molecule type" value="Genomic_DNA"/>
</dbReference>
<sequence length="97" mass="10847">MNHVVPLINLDLVLFLGYSALLPELIRAHNRRVGVMADIIVRVIRRLEEENIFPRSSTRSDIVPPWANDGLWMIGTNEVTTSSLHDPDGLESASEGE</sequence>
<dbReference type="AlphaFoldDB" id="A0A1F7WH12"/>
<evidence type="ECO:0000256" key="1">
    <source>
        <dbReference type="SAM" id="Phobius"/>
    </source>
</evidence>
<comment type="caution">
    <text evidence="2">The sequence shown here is derived from an EMBL/GenBank/DDBJ whole genome shotgun (WGS) entry which is preliminary data.</text>
</comment>
<proteinExistence type="predicted"/>
<name>A0A1F7WH12_9BACT</name>
<accession>A0A1F7WH12</accession>
<keyword evidence="1" id="KW-0472">Membrane</keyword>
<reference evidence="2 3" key="1">
    <citation type="journal article" date="2016" name="Nat. Commun.">
        <title>Thousands of microbial genomes shed light on interconnected biogeochemical processes in an aquifer system.</title>
        <authorList>
            <person name="Anantharaman K."/>
            <person name="Brown C.T."/>
            <person name="Hug L.A."/>
            <person name="Sharon I."/>
            <person name="Castelle C.J."/>
            <person name="Probst A.J."/>
            <person name="Thomas B.C."/>
            <person name="Singh A."/>
            <person name="Wilkins M.J."/>
            <person name="Karaoz U."/>
            <person name="Brodie E.L."/>
            <person name="Williams K.H."/>
            <person name="Hubbard S.S."/>
            <person name="Banfield J.F."/>
        </authorList>
    </citation>
    <scope>NUCLEOTIDE SEQUENCE [LARGE SCALE GENOMIC DNA]</scope>
</reference>
<keyword evidence="1" id="KW-1133">Transmembrane helix</keyword>
<dbReference type="STRING" id="1802424.A2480_02125"/>
<evidence type="ECO:0000313" key="2">
    <source>
        <dbReference type="EMBL" id="OGM01345.1"/>
    </source>
</evidence>
<feature type="transmembrane region" description="Helical" evidence="1">
    <location>
        <begin position="6"/>
        <end position="26"/>
    </location>
</feature>
<gene>
    <name evidence="2" type="ORF">A2480_02125</name>
</gene>
<protein>
    <submittedName>
        <fullName evidence="2">Uncharacterized protein</fullName>
    </submittedName>
</protein>
<organism evidence="2 3">
    <name type="scientific">Candidatus Uhrbacteria bacterium RIFOXYC2_FULL_47_19</name>
    <dbReference type="NCBI Taxonomy" id="1802424"/>
    <lineage>
        <taxon>Bacteria</taxon>
        <taxon>Candidatus Uhriibacteriota</taxon>
    </lineage>
</organism>